<protein>
    <submittedName>
        <fullName evidence="3">Predicted nucleic acid-binding protein</fullName>
    </submittedName>
</protein>
<proteinExistence type="predicted"/>
<sequence length="333" mass="37385">MRSGQPSDNQPNPDQQLARPDLYIPYKRVNPYQEMNTLTARVSNLPKLTEGYYRFSVQATDIFGEPTGEKALEQIIPAERIHNSAAEETLNVPGSTLNYEGSYRVVLEKVTPGKDGAADAVEPVASENLDLLANTTEEQKAAVEWVKQQALLDESKTVLSRRDVTVALYRLAGSPKVELPATSPYADVAPSNPDYTAYIWARQKGITFGWADGKFHPEAKLSTRSTLAFLYRYQRMVAPAPVPESSSLPSLSVPKNSSVPDDSPIRVSRSHWSDYERTDTAFWRESLWATQQFIWGYKDYSRRYAEDFSLDSVSSSELAVMLYRMEHGGSRLK</sequence>
<feature type="compositionally biased region" description="Low complexity" evidence="1">
    <location>
        <begin position="1"/>
        <end position="16"/>
    </location>
</feature>
<reference evidence="4" key="1">
    <citation type="submission" date="2015-08" db="EMBL/GenBank/DDBJ databases">
        <title>Complete genome sequence of Rothia mucilaginosa strain NUM-Rm6536.</title>
        <authorList>
            <person name="Nambu T."/>
        </authorList>
    </citation>
    <scope>NUCLEOTIDE SEQUENCE [LARGE SCALE GENOMIC DNA]</scope>
    <source>
        <strain evidence="4">NUM-Rm6536</strain>
    </source>
</reference>
<evidence type="ECO:0000313" key="4">
    <source>
        <dbReference type="Proteomes" id="UP000066203"/>
    </source>
</evidence>
<gene>
    <name evidence="3" type="ORF">RM6536_0051</name>
</gene>
<accession>A0A0K2RWU0</accession>
<dbReference type="InterPro" id="IPR001119">
    <property type="entry name" value="SLH_dom"/>
</dbReference>
<feature type="region of interest" description="Disordered" evidence="1">
    <location>
        <begin position="1"/>
        <end position="21"/>
    </location>
</feature>
<evidence type="ECO:0000256" key="1">
    <source>
        <dbReference type="SAM" id="MobiDB-lite"/>
    </source>
</evidence>
<evidence type="ECO:0000259" key="2">
    <source>
        <dbReference type="PROSITE" id="PS51272"/>
    </source>
</evidence>
<name>A0A0K2RWU0_9MICC</name>
<dbReference type="Proteomes" id="UP000066203">
    <property type="component" value="Chromosome"/>
</dbReference>
<dbReference type="EMBL" id="AP014938">
    <property type="protein sequence ID" value="BAS19298.1"/>
    <property type="molecule type" value="Genomic_DNA"/>
</dbReference>
<organism evidence="3">
    <name type="scientific">Rothia mucilaginosa</name>
    <dbReference type="NCBI Taxonomy" id="43675"/>
    <lineage>
        <taxon>Bacteria</taxon>
        <taxon>Bacillati</taxon>
        <taxon>Actinomycetota</taxon>
        <taxon>Actinomycetes</taxon>
        <taxon>Micrococcales</taxon>
        <taxon>Micrococcaceae</taxon>
        <taxon>Rothia</taxon>
    </lineage>
</organism>
<evidence type="ECO:0000313" key="3">
    <source>
        <dbReference type="EMBL" id="BAS19298.1"/>
    </source>
</evidence>
<feature type="domain" description="SLH" evidence="2">
    <location>
        <begin position="181"/>
        <end position="244"/>
    </location>
</feature>
<dbReference type="AlphaFoldDB" id="A0A0K2RWU0"/>
<feature type="compositionally biased region" description="Low complexity" evidence="1">
    <location>
        <begin position="243"/>
        <end position="260"/>
    </location>
</feature>
<dbReference type="PATRIC" id="fig|43675.28.peg.52"/>
<dbReference type="PROSITE" id="PS51272">
    <property type="entry name" value="SLH"/>
    <property type="match status" value="1"/>
</dbReference>
<feature type="region of interest" description="Disordered" evidence="1">
    <location>
        <begin position="243"/>
        <end position="262"/>
    </location>
</feature>